<reference evidence="1 2" key="1">
    <citation type="submission" date="2016-03" db="EMBL/GenBank/DDBJ databases">
        <title>Comparative genomics of the ectomycorrhizal sister species Rhizopogon vinicolor and Rhizopogon vesiculosus (Basidiomycota: Boletales) reveals a divergence of the mating type B locus.</title>
        <authorList>
            <person name="Mujic A.B."/>
            <person name="Kuo A."/>
            <person name="Tritt A."/>
            <person name="Lipzen A."/>
            <person name="Chen C."/>
            <person name="Johnson J."/>
            <person name="Sharma A."/>
            <person name="Barry K."/>
            <person name="Grigoriev I.V."/>
            <person name="Spatafora J.W."/>
        </authorList>
    </citation>
    <scope>NUCLEOTIDE SEQUENCE [LARGE SCALE GENOMIC DNA]</scope>
    <source>
        <strain evidence="1 2">AM-OR11-056</strain>
    </source>
</reference>
<evidence type="ECO:0000313" key="2">
    <source>
        <dbReference type="Proteomes" id="UP000183567"/>
    </source>
</evidence>
<accession>A0A1J8Q2B5</accession>
<evidence type="ECO:0000313" key="1">
    <source>
        <dbReference type="EMBL" id="OJA15213.1"/>
    </source>
</evidence>
<organism evidence="1 2">
    <name type="scientific">Rhizopogon vesiculosus</name>
    <dbReference type="NCBI Taxonomy" id="180088"/>
    <lineage>
        <taxon>Eukaryota</taxon>
        <taxon>Fungi</taxon>
        <taxon>Dikarya</taxon>
        <taxon>Basidiomycota</taxon>
        <taxon>Agaricomycotina</taxon>
        <taxon>Agaricomycetes</taxon>
        <taxon>Agaricomycetidae</taxon>
        <taxon>Boletales</taxon>
        <taxon>Suillineae</taxon>
        <taxon>Rhizopogonaceae</taxon>
        <taxon>Rhizopogon</taxon>
    </lineage>
</organism>
<comment type="caution">
    <text evidence="1">The sequence shown here is derived from an EMBL/GenBank/DDBJ whole genome shotgun (WGS) entry which is preliminary data.</text>
</comment>
<sequence>MTMPLAATLLANAVEIAESLMTPKSHKNKELAVIGTKPASIHTIQFYEAFINIWSDAVTDPTTEHWLS</sequence>
<keyword evidence="2" id="KW-1185">Reference proteome</keyword>
<dbReference type="EMBL" id="LVVM01003259">
    <property type="protein sequence ID" value="OJA15213.1"/>
    <property type="molecule type" value="Genomic_DNA"/>
</dbReference>
<dbReference type="AlphaFoldDB" id="A0A1J8Q2B5"/>
<dbReference type="Proteomes" id="UP000183567">
    <property type="component" value="Unassembled WGS sequence"/>
</dbReference>
<name>A0A1J8Q2B5_9AGAM</name>
<proteinExistence type="predicted"/>
<protein>
    <submittedName>
        <fullName evidence="1">Uncharacterized protein</fullName>
    </submittedName>
</protein>
<gene>
    <name evidence="1" type="ORF">AZE42_12519</name>
</gene>